<dbReference type="PANTHER" id="PTHR43479">
    <property type="entry name" value="ACREF/ENVCD OPERON REPRESSOR-RELATED"/>
    <property type="match status" value="1"/>
</dbReference>
<organism evidence="4 5">
    <name type="scientific">Marinicauda algicola</name>
    <dbReference type="NCBI Taxonomy" id="2029849"/>
    <lineage>
        <taxon>Bacteria</taxon>
        <taxon>Pseudomonadati</taxon>
        <taxon>Pseudomonadota</taxon>
        <taxon>Alphaproteobacteria</taxon>
        <taxon>Maricaulales</taxon>
        <taxon>Maricaulaceae</taxon>
        <taxon>Marinicauda</taxon>
    </lineage>
</organism>
<keyword evidence="1 2" id="KW-0238">DNA-binding</keyword>
<dbReference type="Gene3D" id="1.10.357.10">
    <property type="entry name" value="Tetracycline Repressor, domain 2"/>
    <property type="match status" value="1"/>
</dbReference>
<dbReference type="InterPro" id="IPR009057">
    <property type="entry name" value="Homeodomain-like_sf"/>
</dbReference>
<dbReference type="RefSeq" id="WP_135997247.1">
    <property type="nucleotide sequence ID" value="NZ_CP071057.1"/>
</dbReference>
<keyword evidence="5" id="KW-1185">Reference proteome</keyword>
<dbReference type="OrthoDB" id="9811084at2"/>
<gene>
    <name evidence="4" type="ORF">E5163_14510</name>
</gene>
<accession>A0A4S2GXZ2</accession>
<dbReference type="EMBL" id="SRXW01000005">
    <property type="protein sequence ID" value="TGY87642.1"/>
    <property type="molecule type" value="Genomic_DNA"/>
</dbReference>
<evidence type="ECO:0000313" key="4">
    <source>
        <dbReference type="EMBL" id="TGY87642.1"/>
    </source>
</evidence>
<dbReference type="PROSITE" id="PS50977">
    <property type="entry name" value="HTH_TETR_2"/>
    <property type="match status" value="1"/>
</dbReference>
<protein>
    <submittedName>
        <fullName evidence="4">TetR/AcrR family transcriptional regulator</fullName>
    </submittedName>
</protein>
<dbReference type="GO" id="GO:0003677">
    <property type="term" value="F:DNA binding"/>
    <property type="evidence" value="ECO:0007669"/>
    <property type="project" value="UniProtKB-UniRule"/>
</dbReference>
<reference evidence="4 5" key="1">
    <citation type="journal article" date="2017" name="Int. J. Syst. Evol. Microbiol.">
        <title>Marinicauda algicola sp. nov., isolated from a marine red alga Rhodosorus marinus.</title>
        <authorList>
            <person name="Jeong S.E."/>
            <person name="Jeon S.H."/>
            <person name="Chun B.H."/>
            <person name="Kim D.W."/>
            <person name="Jeon C.O."/>
        </authorList>
    </citation>
    <scope>NUCLEOTIDE SEQUENCE [LARGE SCALE GENOMIC DNA]</scope>
    <source>
        <strain evidence="4 5">JCM 31718</strain>
    </source>
</reference>
<dbReference type="Proteomes" id="UP000308054">
    <property type="component" value="Unassembled WGS sequence"/>
</dbReference>
<proteinExistence type="predicted"/>
<sequence length="188" mass="20763">MSEPDRSRRAPDRRVRRTRQALIEAFNRLVLSRRYEDIRVADIAAEADVGRSTFYDHYPGRDAIHLEALRRPLGLLADCVTGEGDPVVLTRLLGHFWDNRALARSTFSGHQRSQVVRTLAELIGERLGGADDQACRILAIQLAEGQVGLIRAWVSGEVSARPETIAEAISQASAEACSRLRSPSPPPS</sequence>
<evidence type="ECO:0000256" key="1">
    <source>
        <dbReference type="ARBA" id="ARBA00023125"/>
    </source>
</evidence>
<evidence type="ECO:0000256" key="2">
    <source>
        <dbReference type="PROSITE-ProRule" id="PRU00335"/>
    </source>
</evidence>
<comment type="caution">
    <text evidence="4">The sequence shown here is derived from an EMBL/GenBank/DDBJ whole genome shotgun (WGS) entry which is preliminary data.</text>
</comment>
<name>A0A4S2GXZ2_9PROT</name>
<feature type="DNA-binding region" description="H-T-H motif" evidence="2">
    <location>
        <begin position="39"/>
        <end position="58"/>
    </location>
</feature>
<evidence type="ECO:0000313" key="5">
    <source>
        <dbReference type="Proteomes" id="UP000308054"/>
    </source>
</evidence>
<dbReference type="SUPFAM" id="SSF46689">
    <property type="entry name" value="Homeodomain-like"/>
    <property type="match status" value="1"/>
</dbReference>
<dbReference type="InterPro" id="IPR001647">
    <property type="entry name" value="HTH_TetR"/>
</dbReference>
<dbReference type="Pfam" id="PF00440">
    <property type="entry name" value="TetR_N"/>
    <property type="match status" value="1"/>
</dbReference>
<dbReference type="PANTHER" id="PTHR43479:SF11">
    <property type="entry name" value="ACREF_ENVCD OPERON REPRESSOR-RELATED"/>
    <property type="match status" value="1"/>
</dbReference>
<dbReference type="AlphaFoldDB" id="A0A4S2GXZ2"/>
<dbReference type="InterPro" id="IPR050624">
    <property type="entry name" value="HTH-type_Tx_Regulator"/>
</dbReference>
<evidence type="ECO:0000259" key="3">
    <source>
        <dbReference type="PROSITE" id="PS50977"/>
    </source>
</evidence>
<feature type="domain" description="HTH tetR-type" evidence="3">
    <location>
        <begin position="16"/>
        <end position="76"/>
    </location>
</feature>